<protein>
    <recommendedName>
        <fullName evidence="1">isoleucine--tRNA ligase</fullName>
        <ecNumber evidence="1">6.1.1.5</ecNumber>
    </recommendedName>
    <alternativeName>
        <fullName evidence="7">Isoleucyl-tRNA synthetase</fullName>
    </alternativeName>
</protein>
<keyword evidence="3" id="KW-0547">Nucleotide-binding</keyword>
<keyword evidence="4" id="KW-0067">ATP-binding</keyword>
<dbReference type="InterPro" id="IPR009080">
    <property type="entry name" value="tRNAsynth_Ia_anticodon-bd"/>
</dbReference>
<evidence type="ECO:0000256" key="2">
    <source>
        <dbReference type="ARBA" id="ARBA00022598"/>
    </source>
</evidence>
<sequence length="1044" mass="117121">MASVIVASLKNLLARLPQPRYRRRHDTPALWGMAHYSASTPAKPPSFSDTLALPRTSFPLRRDPKDIDEDYQKLSCDELYKWQWKNAEGPLFVFHDGPPYANGDLHMGTQAQFMEIFDSKPLIFSSYVPGWDCHGLPIENKAMKDLDMDPLKTSPLVIREAARKTALREIDSQKAQFRTMGIMADWDSAEDTYRTLDKHYTIRQLRIFQKMVEKGLIYRQHRPVYYSPSSRSALAEAELEYVDNHNSDSVYVQFTLPLEQLKHKNPLFRNELEGVSTASLLVWTTTPWTLTANMGIAVHRDLEYEIVKATDQALEHAGQLFVIATERREALQNILGSIETICSFTGSDLVGCTYQPIFSSSALGQSLPIIHASHVTSQSGTGLVHCAPAHGAEDYLAFRSNGLLAGTGTGGMVCHVNMEGQFSSEVSEVVGSDAAEQIVGKDILGKGNKAMIALLQQNGKVIKVQRIQHRYPYDWKTKKPVVVIATSQWFADLEKIKSKALTALEDVHFFPEHSRNRLESFIQSRSEWCISRQRVWGVPIPALYHIQSNKVVLDGPTLGHIISVMESKGVTWWDGAIEDFVPPWLMTEEYIPAGSTKPMSEIWMKGQDTMDVWFDSGTSWSMLAEMGVGRGQDPVAPRKHDADMCLEGSDQHRGWFQSQLLTAIGSKDEKEGPVSPYAGLITHGMVLDEKGKKMSKSLGNIISPMSIITGTPTNKKDAAYGINVLRMWAASVDYWKDMSIGPTVISQAVESLRKLRNSARFCLGNMGDAETMKNMERVPKSKMGLAERYMMNELYTLEQTALEGYRTYDFPKVMNALNNFTNITLSSLYFDITKDCLYANSLSSIERRAVVTVLEKVLETLTRVMAPVLPYLAEEIHATWKKDGKSVFMTPWTPLGEEWKDAQAAEDMSSLLALRGDVLVLLEKARAAKQIKSALEAEVDIIIPDSLVDNKFVELLRQEENFLKTLFIVSDALILDEGSLGTSSPAWVHSHTVDIRGTDESIAVRVRPATLHKCPRCWTYTRPENDHLCGRCSDVIVEQKAQMD</sequence>
<organism evidence="10 11">
    <name type="scientific">Panaeolus cyanescens</name>
    <dbReference type="NCBI Taxonomy" id="181874"/>
    <lineage>
        <taxon>Eukaryota</taxon>
        <taxon>Fungi</taxon>
        <taxon>Dikarya</taxon>
        <taxon>Basidiomycota</taxon>
        <taxon>Agaricomycotina</taxon>
        <taxon>Agaricomycetes</taxon>
        <taxon>Agaricomycetidae</taxon>
        <taxon>Agaricales</taxon>
        <taxon>Agaricineae</taxon>
        <taxon>Galeropsidaceae</taxon>
        <taxon>Panaeolus</taxon>
    </lineage>
</organism>
<evidence type="ECO:0000259" key="9">
    <source>
        <dbReference type="Pfam" id="PF08264"/>
    </source>
</evidence>
<dbReference type="AlphaFoldDB" id="A0A409VU98"/>
<dbReference type="InterPro" id="IPR050081">
    <property type="entry name" value="Ile-tRNA_ligase"/>
</dbReference>
<dbReference type="GO" id="GO:0005524">
    <property type="term" value="F:ATP binding"/>
    <property type="evidence" value="ECO:0007669"/>
    <property type="project" value="UniProtKB-KW"/>
</dbReference>
<keyword evidence="6" id="KW-0030">Aminoacyl-tRNA synthetase</keyword>
<dbReference type="SUPFAM" id="SSF50677">
    <property type="entry name" value="ValRS/IleRS/LeuRS editing domain"/>
    <property type="match status" value="1"/>
</dbReference>
<dbReference type="EC" id="6.1.1.5" evidence="1"/>
<evidence type="ECO:0000256" key="6">
    <source>
        <dbReference type="ARBA" id="ARBA00023146"/>
    </source>
</evidence>
<keyword evidence="5" id="KW-0648">Protein biosynthesis</keyword>
<dbReference type="Gene3D" id="3.40.50.620">
    <property type="entry name" value="HUPs"/>
    <property type="match status" value="2"/>
</dbReference>
<dbReference type="InterPro" id="IPR013155">
    <property type="entry name" value="M/V/L/I-tRNA-synth_anticd-bd"/>
</dbReference>
<dbReference type="GO" id="GO:0032543">
    <property type="term" value="P:mitochondrial translation"/>
    <property type="evidence" value="ECO:0007669"/>
    <property type="project" value="TreeGrafter"/>
</dbReference>
<reference evidence="10 11" key="1">
    <citation type="journal article" date="2018" name="Evol. Lett.">
        <title>Horizontal gene cluster transfer increased hallucinogenic mushroom diversity.</title>
        <authorList>
            <person name="Reynolds H.T."/>
            <person name="Vijayakumar V."/>
            <person name="Gluck-Thaler E."/>
            <person name="Korotkin H.B."/>
            <person name="Matheny P.B."/>
            <person name="Slot J.C."/>
        </authorList>
    </citation>
    <scope>NUCLEOTIDE SEQUENCE [LARGE SCALE GENOMIC DNA]</scope>
    <source>
        <strain evidence="10 11">2629</strain>
    </source>
</reference>
<evidence type="ECO:0000313" key="11">
    <source>
        <dbReference type="Proteomes" id="UP000284842"/>
    </source>
</evidence>
<dbReference type="GO" id="GO:0004822">
    <property type="term" value="F:isoleucine-tRNA ligase activity"/>
    <property type="evidence" value="ECO:0007669"/>
    <property type="project" value="UniProtKB-EC"/>
</dbReference>
<proteinExistence type="predicted"/>
<dbReference type="PANTHER" id="PTHR42765">
    <property type="entry name" value="SOLEUCYL-TRNA SYNTHETASE"/>
    <property type="match status" value="1"/>
</dbReference>
<dbReference type="PANTHER" id="PTHR42765:SF1">
    <property type="entry name" value="ISOLEUCINE--TRNA LIGASE, MITOCHONDRIAL"/>
    <property type="match status" value="1"/>
</dbReference>
<dbReference type="Proteomes" id="UP000284842">
    <property type="component" value="Unassembled WGS sequence"/>
</dbReference>
<dbReference type="InterPro" id="IPR009008">
    <property type="entry name" value="Val/Leu/Ile-tRNA-synth_edit"/>
</dbReference>
<dbReference type="FunCoup" id="A0A409VU98">
    <property type="interactions" value="439"/>
</dbReference>
<dbReference type="Gene3D" id="1.10.730.20">
    <property type="match status" value="1"/>
</dbReference>
<dbReference type="InParanoid" id="A0A409VU98"/>
<evidence type="ECO:0000256" key="3">
    <source>
        <dbReference type="ARBA" id="ARBA00022741"/>
    </source>
</evidence>
<dbReference type="InterPro" id="IPR033708">
    <property type="entry name" value="Anticodon_Ile_BEm"/>
</dbReference>
<accession>A0A409VU98</accession>
<evidence type="ECO:0000256" key="5">
    <source>
        <dbReference type="ARBA" id="ARBA00022917"/>
    </source>
</evidence>
<dbReference type="Pfam" id="PF08264">
    <property type="entry name" value="Anticodon_1"/>
    <property type="match status" value="1"/>
</dbReference>
<evidence type="ECO:0000259" key="8">
    <source>
        <dbReference type="Pfam" id="PF00133"/>
    </source>
</evidence>
<dbReference type="GO" id="GO:0000049">
    <property type="term" value="F:tRNA binding"/>
    <property type="evidence" value="ECO:0007669"/>
    <property type="project" value="InterPro"/>
</dbReference>
<dbReference type="InterPro" id="IPR014729">
    <property type="entry name" value="Rossmann-like_a/b/a_fold"/>
</dbReference>
<feature type="domain" description="Methionyl/Valyl/Leucyl/Isoleucyl-tRNA synthetase anticodon-binding" evidence="9">
    <location>
        <begin position="787"/>
        <end position="940"/>
    </location>
</feature>
<keyword evidence="11" id="KW-1185">Reference proteome</keyword>
<dbReference type="NCBIfam" id="TIGR00392">
    <property type="entry name" value="ileS"/>
    <property type="match status" value="1"/>
</dbReference>
<feature type="domain" description="Aminoacyl-tRNA synthetase class Ia" evidence="8">
    <location>
        <begin position="78"/>
        <end position="740"/>
    </location>
</feature>
<dbReference type="GO" id="GO:0002161">
    <property type="term" value="F:aminoacyl-tRNA deacylase activity"/>
    <property type="evidence" value="ECO:0007669"/>
    <property type="project" value="InterPro"/>
</dbReference>
<keyword evidence="2" id="KW-0436">Ligase</keyword>
<dbReference type="SUPFAM" id="SSF52374">
    <property type="entry name" value="Nucleotidylyl transferase"/>
    <property type="match status" value="1"/>
</dbReference>
<comment type="caution">
    <text evidence="10">The sequence shown here is derived from an EMBL/GenBank/DDBJ whole genome shotgun (WGS) entry which is preliminary data.</text>
</comment>
<dbReference type="SUPFAM" id="SSF47323">
    <property type="entry name" value="Anticodon-binding domain of a subclass of class I aminoacyl-tRNA synthetases"/>
    <property type="match status" value="1"/>
</dbReference>
<dbReference type="Pfam" id="PF00133">
    <property type="entry name" value="tRNA-synt_1"/>
    <property type="match status" value="1"/>
</dbReference>
<dbReference type="GO" id="GO:0005739">
    <property type="term" value="C:mitochondrion"/>
    <property type="evidence" value="ECO:0007669"/>
    <property type="project" value="TreeGrafter"/>
</dbReference>
<dbReference type="CDD" id="cd07960">
    <property type="entry name" value="Anticodon_Ia_Ile_BEm"/>
    <property type="match status" value="1"/>
</dbReference>
<dbReference type="STRING" id="181874.A0A409VU98"/>
<dbReference type="Gene3D" id="3.90.740.10">
    <property type="entry name" value="Valyl/Leucyl/Isoleucyl-tRNA synthetase, editing domain"/>
    <property type="match status" value="1"/>
</dbReference>
<dbReference type="EMBL" id="NHTK01005974">
    <property type="protein sequence ID" value="PPQ69799.1"/>
    <property type="molecule type" value="Genomic_DNA"/>
</dbReference>
<dbReference type="OrthoDB" id="10264412at2759"/>
<evidence type="ECO:0000256" key="1">
    <source>
        <dbReference type="ARBA" id="ARBA00013165"/>
    </source>
</evidence>
<dbReference type="PRINTS" id="PR00984">
    <property type="entry name" value="TRNASYNTHILE"/>
</dbReference>
<dbReference type="InterPro" id="IPR002300">
    <property type="entry name" value="aa-tRNA-synth_Ia"/>
</dbReference>
<evidence type="ECO:0000256" key="7">
    <source>
        <dbReference type="ARBA" id="ARBA00032665"/>
    </source>
</evidence>
<evidence type="ECO:0000256" key="4">
    <source>
        <dbReference type="ARBA" id="ARBA00022840"/>
    </source>
</evidence>
<evidence type="ECO:0000313" key="10">
    <source>
        <dbReference type="EMBL" id="PPQ69799.1"/>
    </source>
</evidence>
<dbReference type="InterPro" id="IPR002301">
    <property type="entry name" value="Ile-tRNA-ligase"/>
</dbReference>
<gene>
    <name evidence="10" type="ORF">CVT24_003075</name>
</gene>
<dbReference type="GO" id="GO:0006428">
    <property type="term" value="P:isoleucyl-tRNA aminoacylation"/>
    <property type="evidence" value="ECO:0007669"/>
    <property type="project" value="InterPro"/>
</dbReference>
<name>A0A409VU98_9AGAR</name>